<gene>
    <name evidence="1" type="ORF">J40TS1_40230</name>
</gene>
<evidence type="ECO:0000313" key="1">
    <source>
        <dbReference type="EMBL" id="GIP18381.1"/>
    </source>
</evidence>
<comment type="caution">
    <text evidence="1">The sequence shown here is derived from an EMBL/GenBank/DDBJ whole genome shotgun (WGS) entry which is preliminary data.</text>
</comment>
<accession>A0A920CYZ6</accession>
<dbReference type="EMBL" id="BOSE01000008">
    <property type="protein sequence ID" value="GIP18381.1"/>
    <property type="molecule type" value="Genomic_DNA"/>
</dbReference>
<protein>
    <recommendedName>
        <fullName evidence="3">DUF2634 domain-containing protein</fullName>
    </recommendedName>
</protein>
<dbReference type="Pfam" id="PF10934">
    <property type="entry name" value="Sheath_initiator"/>
    <property type="match status" value="1"/>
</dbReference>
<dbReference type="Proteomes" id="UP000683139">
    <property type="component" value="Unassembled WGS sequence"/>
</dbReference>
<evidence type="ECO:0008006" key="3">
    <source>
        <dbReference type="Google" id="ProtNLM"/>
    </source>
</evidence>
<evidence type="ECO:0000313" key="2">
    <source>
        <dbReference type="Proteomes" id="UP000683139"/>
    </source>
</evidence>
<sequence length="133" mass="15145">MIPEINVPATDDNLNADQPSLTWKLDFDKGRVSGKIDQLEAVKQAVYKALQTDRYWYVIYSDDYGHELSTLIGDQPAFMQSELKRMVEEALMVDERIQSVDVLDITTNGDQLVFSFRVNSLFGSFDEEVSTNV</sequence>
<dbReference type="AlphaFoldDB" id="A0A920CYZ6"/>
<keyword evidence="2" id="KW-1185">Reference proteome</keyword>
<proteinExistence type="predicted"/>
<dbReference type="InterPro" id="IPR020288">
    <property type="entry name" value="Sheath_initiator"/>
</dbReference>
<reference evidence="1" key="1">
    <citation type="submission" date="2021-03" db="EMBL/GenBank/DDBJ databases">
        <title>Antimicrobial resistance genes in bacteria isolated from Japanese honey, and their potential for conferring macrolide and lincosamide resistance in the American foulbrood pathogen Paenibacillus larvae.</title>
        <authorList>
            <person name="Okamoto M."/>
            <person name="Kumagai M."/>
            <person name="Kanamori H."/>
            <person name="Takamatsu D."/>
        </authorList>
    </citation>
    <scope>NUCLEOTIDE SEQUENCE</scope>
    <source>
        <strain evidence="1">J40TS1</strain>
    </source>
</reference>
<dbReference type="RefSeq" id="WP_213518722.1">
    <property type="nucleotide sequence ID" value="NZ_BOSE01000008.1"/>
</dbReference>
<name>A0A920CYZ6_9BACL</name>
<dbReference type="SUPFAM" id="SSF160719">
    <property type="entry name" value="gpW/gp25-like"/>
    <property type="match status" value="1"/>
</dbReference>
<organism evidence="1 2">
    <name type="scientific">Paenibacillus montaniterrae</name>
    <dbReference type="NCBI Taxonomy" id="429341"/>
    <lineage>
        <taxon>Bacteria</taxon>
        <taxon>Bacillati</taxon>
        <taxon>Bacillota</taxon>
        <taxon>Bacilli</taxon>
        <taxon>Bacillales</taxon>
        <taxon>Paenibacillaceae</taxon>
        <taxon>Paenibacillus</taxon>
    </lineage>
</organism>